<dbReference type="Proteomes" id="UP000499080">
    <property type="component" value="Unassembled WGS sequence"/>
</dbReference>
<dbReference type="AlphaFoldDB" id="A0A4Y2CTB1"/>
<dbReference type="OrthoDB" id="6419224at2759"/>
<dbReference type="PANTHER" id="PTHR48465">
    <property type="entry name" value="PROTEIN SSUH2 HOMOLOG"/>
    <property type="match status" value="1"/>
</dbReference>
<proteinExistence type="predicted"/>
<evidence type="ECO:0000313" key="3">
    <source>
        <dbReference type="Proteomes" id="UP000499080"/>
    </source>
</evidence>
<keyword evidence="3" id="KW-1185">Reference proteome</keyword>
<dbReference type="InterPro" id="IPR052789">
    <property type="entry name" value="SSUH2_homolog"/>
</dbReference>
<accession>A0A4Y2CTB1</accession>
<reference evidence="2 3" key="1">
    <citation type="journal article" date="2019" name="Sci. Rep.">
        <title>Orb-weaving spider Araneus ventricosus genome elucidates the spidroin gene catalogue.</title>
        <authorList>
            <person name="Kono N."/>
            <person name="Nakamura H."/>
            <person name="Ohtoshi R."/>
            <person name="Moran D.A.P."/>
            <person name="Shinohara A."/>
            <person name="Yoshida Y."/>
            <person name="Fujiwara M."/>
            <person name="Mori M."/>
            <person name="Tomita M."/>
            <person name="Arakawa K."/>
        </authorList>
    </citation>
    <scope>NUCLEOTIDE SEQUENCE [LARGE SCALE GENOMIC DNA]</scope>
</reference>
<evidence type="ECO:0000256" key="1">
    <source>
        <dbReference type="SAM" id="MobiDB-lite"/>
    </source>
</evidence>
<evidence type="ECO:0000313" key="2">
    <source>
        <dbReference type="EMBL" id="GBM07702.1"/>
    </source>
</evidence>
<dbReference type="PANTHER" id="PTHR48465:SF1">
    <property type="entry name" value="PROTEIN SSUH2 HOMOLOG"/>
    <property type="match status" value="1"/>
</dbReference>
<comment type="caution">
    <text evidence="2">The sequence shown here is derived from an EMBL/GenBank/DDBJ whole genome shotgun (WGS) entry which is preliminary data.</text>
</comment>
<gene>
    <name evidence="2" type="primary">ssuh2_1</name>
    <name evidence="2" type="ORF">AVEN_137587_1</name>
</gene>
<sequence length="337" mass="38345">MDEIRTPDNDGNASGIQQNTVPLAETNGSVRISSITKPSLTDEDLRNACYDYIKGFYCYGDRFIRNMVLTDIQNECAFHYKLESFCEKREIAEKTTSYYGQRIDGSHNGPPPHPWEVEIKPPTWFQDHEEYTEIPHTAYKKHCETCKWNMKVRCDKCSGKGEDHCLLCLGSGKEDGGNRCMACKGSGKEMCEKCHGKGLVECGACDGHGELVHFEVVIATWRTHSEDFISNTFNLPKSLILEAEGEEIYKEEGEVVQPIKLDLDKEVTEGSAALISKHKSSFEEEMITAQRHFLRAVPLTKATYTWRNKEGEFYVYGLEKKVYFEEYPQTCGNCICC</sequence>
<name>A0A4Y2CTB1_ARAVE</name>
<protein>
    <submittedName>
        <fullName evidence="2">Protein SSUH2</fullName>
    </submittedName>
</protein>
<organism evidence="2 3">
    <name type="scientific">Araneus ventricosus</name>
    <name type="common">Orbweaver spider</name>
    <name type="synonym">Epeira ventricosa</name>
    <dbReference type="NCBI Taxonomy" id="182803"/>
    <lineage>
        <taxon>Eukaryota</taxon>
        <taxon>Metazoa</taxon>
        <taxon>Ecdysozoa</taxon>
        <taxon>Arthropoda</taxon>
        <taxon>Chelicerata</taxon>
        <taxon>Arachnida</taxon>
        <taxon>Araneae</taxon>
        <taxon>Araneomorphae</taxon>
        <taxon>Entelegynae</taxon>
        <taxon>Araneoidea</taxon>
        <taxon>Araneidae</taxon>
        <taxon>Araneus</taxon>
    </lineage>
</organism>
<feature type="region of interest" description="Disordered" evidence="1">
    <location>
        <begin position="1"/>
        <end position="23"/>
    </location>
</feature>
<feature type="compositionally biased region" description="Polar residues" evidence="1">
    <location>
        <begin position="9"/>
        <end position="23"/>
    </location>
</feature>
<dbReference type="EMBL" id="BGPR01000246">
    <property type="protein sequence ID" value="GBM07702.1"/>
    <property type="molecule type" value="Genomic_DNA"/>
</dbReference>